<dbReference type="InterPro" id="IPR001567">
    <property type="entry name" value="Pept_M3A_M3B_dom"/>
</dbReference>
<feature type="domain" description="Peptidase M3A/M3B catalytic" evidence="7">
    <location>
        <begin position="208"/>
        <end position="586"/>
    </location>
</feature>
<evidence type="ECO:0000256" key="4">
    <source>
        <dbReference type="ARBA" id="ARBA00022833"/>
    </source>
</evidence>
<dbReference type="Pfam" id="PF01432">
    <property type="entry name" value="Peptidase_M3"/>
    <property type="match status" value="1"/>
</dbReference>
<dbReference type="Pfam" id="PF08439">
    <property type="entry name" value="Peptidase_M3_N"/>
    <property type="match status" value="1"/>
</dbReference>
<evidence type="ECO:0000256" key="2">
    <source>
        <dbReference type="ARBA" id="ARBA00022723"/>
    </source>
</evidence>
<evidence type="ECO:0000313" key="9">
    <source>
        <dbReference type="EMBL" id="GGH34727.1"/>
    </source>
</evidence>
<name>A0ABQ1YRD8_9BACL</name>
<evidence type="ECO:0000313" key="10">
    <source>
        <dbReference type="Proteomes" id="UP000659344"/>
    </source>
</evidence>
<dbReference type="Proteomes" id="UP000659344">
    <property type="component" value="Unassembled WGS sequence"/>
</dbReference>
<protein>
    <submittedName>
        <fullName evidence="9">Oligoendopeptidase</fullName>
    </submittedName>
</protein>
<dbReference type="PANTHER" id="PTHR34217">
    <property type="entry name" value="METAL-DEPENDENT CARBOXYPEPTIDASE"/>
    <property type="match status" value="1"/>
</dbReference>
<evidence type="ECO:0000256" key="1">
    <source>
        <dbReference type="ARBA" id="ARBA00022670"/>
    </source>
</evidence>
<comment type="caution">
    <text evidence="9">The sequence shown here is derived from an EMBL/GenBank/DDBJ whole genome shotgun (WGS) entry which is preliminary data.</text>
</comment>
<keyword evidence="3 6" id="KW-0378">Hydrolase</keyword>
<reference evidence="10" key="1">
    <citation type="journal article" date="2019" name="Int. J. Syst. Evol. Microbiol.">
        <title>The Global Catalogue of Microorganisms (GCM) 10K type strain sequencing project: providing services to taxonomists for standard genome sequencing and annotation.</title>
        <authorList>
            <consortium name="The Broad Institute Genomics Platform"/>
            <consortium name="The Broad Institute Genome Sequencing Center for Infectious Disease"/>
            <person name="Wu L."/>
            <person name="Ma J."/>
        </authorList>
    </citation>
    <scope>NUCLEOTIDE SEQUENCE [LARGE SCALE GENOMIC DNA]</scope>
    <source>
        <strain evidence="10">CGMCC 1.12769</strain>
    </source>
</reference>
<dbReference type="InterPro" id="IPR034006">
    <property type="entry name" value="M3B_PepF_2"/>
</dbReference>
<dbReference type="PANTHER" id="PTHR34217:SF1">
    <property type="entry name" value="CARBOXYPEPTIDASE 1"/>
    <property type="match status" value="1"/>
</dbReference>
<keyword evidence="1 6" id="KW-0645">Protease</keyword>
<dbReference type="CDD" id="cd09607">
    <property type="entry name" value="M3B_PepF"/>
    <property type="match status" value="1"/>
</dbReference>
<dbReference type="InterPro" id="IPR042088">
    <property type="entry name" value="OligoPept_F_C"/>
</dbReference>
<dbReference type="SUPFAM" id="SSF55486">
    <property type="entry name" value="Metalloproteases ('zincins'), catalytic domain"/>
    <property type="match status" value="1"/>
</dbReference>
<dbReference type="InterPro" id="IPR001333">
    <property type="entry name" value="Peptidase_M32_Taq"/>
</dbReference>
<dbReference type="Gene3D" id="1.10.1370.20">
    <property type="entry name" value="Oligoendopeptidase f, C-terminal domain"/>
    <property type="match status" value="1"/>
</dbReference>
<evidence type="ECO:0000256" key="6">
    <source>
        <dbReference type="RuleBase" id="RU003435"/>
    </source>
</evidence>
<keyword evidence="10" id="KW-1185">Reference proteome</keyword>
<evidence type="ECO:0000259" key="8">
    <source>
        <dbReference type="Pfam" id="PF08439"/>
    </source>
</evidence>
<comment type="cofactor">
    <cofactor evidence="6">
        <name>Zn(2+)</name>
        <dbReference type="ChEBI" id="CHEBI:29105"/>
    </cofactor>
    <text evidence="6">Binds 1 zinc ion.</text>
</comment>
<keyword evidence="2 6" id="KW-0479">Metal-binding</keyword>
<gene>
    <name evidence="9" type="ORF">GCM10008013_40680</name>
</gene>
<dbReference type="Gene3D" id="1.20.140.70">
    <property type="entry name" value="Oligopeptidase f, N-terminal domain"/>
    <property type="match status" value="1"/>
</dbReference>
<dbReference type="InterPro" id="IPR013647">
    <property type="entry name" value="OligopepF_N_dom"/>
</dbReference>
<evidence type="ECO:0000259" key="7">
    <source>
        <dbReference type="Pfam" id="PF01432"/>
    </source>
</evidence>
<dbReference type="InterPro" id="IPR011977">
    <property type="entry name" value="Pept_M3B_clade3"/>
</dbReference>
<keyword evidence="4 6" id="KW-0862">Zinc</keyword>
<organism evidence="9 10">
    <name type="scientific">Paenibacillus segetis</name>
    <dbReference type="NCBI Taxonomy" id="1325360"/>
    <lineage>
        <taxon>Bacteria</taxon>
        <taxon>Bacillati</taxon>
        <taxon>Bacillota</taxon>
        <taxon>Bacilli</taxon>
        <taxon>Bacillales</taxon>
        <taxon>Paenibacillaceae</taxon>
        <taxon>Paenibacillus</taxon>
    </lineage>
</organism>
<evidence type="ECO:0000256" key="3">
    <source>
        <dbReference type="ARBA" id="ARBA00022801"/>
    </source>
</evidence>
<evidence type="ECO:0000256" key="5">
    <source>
        <dbReference type="ARBA" id="ARBA00023049"/>
    </source>
</evidence>
<proteinExistence type="inferred from homology"/>
<comment type="similarity">
    <text evidence="6">Belongs to the peptidase M3 family.</text>
</comment>
<keyword evidence="5 6" id="KW-0482">Metalloprotease</keyword>
<accession>A0ABQ1YRD8</accession>
<sequence length="600" mass="67734">MRQVHVPITPTWELDSIFPGGSTSNEFQSFLKKLDEDIAKIHSSIKEKSAPQSLKDTATFDEIIAGLQSAKSRISEANSFVSCLGAQNQHDKKAVQLSGKVTAQNAQLQNVMTLFQNILRTTENEVWDAWMSREEISPISFVLSEMRNDAREKLSPELESLASDLAVDGYHGWGQHYDTIVAKVGVPKTEENGEITMLSVGQAANKLDDPDRAVREETFEEWERAWGQVADYAADTLNRLAGFRLKLYERRGWDDILKEPLAINRMSHETLDTMWKVIEESKPVFVTYLERKAKLLGLERLNWCDVDSPLGEATGKITYDQAAQDIVEQFRSFSPKLADFSAEAFNKRWIEAEDRPGKRPGGFCTSLPNSKQTRVFMTFGGTVSNLSTLAHELGHAYHQYLMEELPVFNQDYAMNVAETASTFAEMIVADALVKNANSKEEKIGLLADKAQRSIAFFMNIHARFLFETSFYEKRKQGTLDATELSALMEQAQKEAFCEALGSYHPNFWASKLHFYITEVPFYNFPYTFGYMFSTGIYAQAQREGAAFAAKYDALLQDTGIMTVEELAAKHLGVDLKKPDFWREAMSLAIADVEAFLELTK</sequence>
<feature type="domain" description="Oligopeptidase F N-terminal" evidence="8">
    <location>
        <begin position="123"/>
        <end position="183"/>
    </location>
</feature>
<dbReference type="EMBL" id="BMFT01000003">
    <property type="protein sequence ID" value="GGH34727.1"/>
    <property type="molecule type" value="Genomic_DNA"/>
</dbReference>
<dbReference type="NCBIfam" id="TIGR02290">
    <property type="entry name" value="M3_fam_3"/>
    <property type="match status" value="1"/>
</dbReference>